<organism evidence="1 2">
    <name type="scientific">Rhodohalobacter sulfatireducens</name>
    <dbReference type="NCBI Taxonomy" id="2911366"/>
    <lineage>
        <taxon>Bacteria</taxon>
        <taxon>Pseudomonadati</taxon>
        <taxon>Balneolota</taxon>
        <taxon>Balneolia</taxon>
        <taxon>Balneolales</taxon>
        <taxon>Balneolaceae</taxon>
        <taxon>Rhodohalobacter</taxon>
    </lineage>
</organism>
<evidence type="ECO:0000313" key="1">
    <source>
        <dbReference type="EMBL" id="MCG2589524.1"/>
    </source>
</evidence>
<keyword evidence="2" id="KW-1185">Reference proteome</keyword>
<reference evidence="1" key="2">
    <citation type="submission" date="2024-05" db="EMBL/GenBank/DDBJ databases">
        <title>Rhodohalobacter halophilus gen. nov., sp. nov., a moderately halophilic member of the family Balneolaceae.</title>
        <authorList>
            <person name="Xia J."/>
        </authorList>
    </citation>
    <scope>NUCLEOTIDE SEQUENCE</scope>
    <source>
        <strain evidence="1">WB101</strain>
    </source>
</reference>
<accession>A0ABS9KF97</accession>
<name>A0ABS9KF97_9BACT</name>
<protein>
    <submittedName>
        <fullName evidence="1">Uncharacterized protein</fullName>
    </submittedName>
</protein>
<sequence>MSEEQMELFQLLETAVNKVYQEERPLLQYEDEGRIGLEQAFVFRTGIYLQQLILDTEYANLDVDSEYNKNHNGFKVTANHPKGIRPDLLLHERNTHTNNKLAVEFKGVWTSKAEWKKDTEKLKDITCDEYDYTLGVFVLIGNEDARNQIFFLMEEK</sequence>
<reference evidence="1" key="1">
    <citation type="submission" date="2022-01" db="EMBL/GenBank/DDBJ databases">
        <authorList>
            <person name="Wang Y."/>
        </authorList>
    </citation>
    <scope>NUCLEOTIDE SEQUENCE</scope>
    <source>
        <strain evidence="1">WB101</strain>
    </source>
</reference>
<dbReference type="Proteomes" id="UP001165366">
    <property type="component" value="Unassembled WGS sequence"/>
</dbReference>
<evidence type="ECO:0000313" key="2">
    <source>
        <dbReference type="Proteomes" id="UP001165366"/>
    </source>
</evidence>
<proteinExistence type="predicted"/>
<dbReference type="EMBL" id="JAKLWS010000017">
    <property type="protein sequence ID" value="MCG2589524.1"/>
    <property type="molecule type" value="Genomic_DNA"/>
</dbReference>
<comment type="caution">
    <text evidence="1">The sequence shown here is derived from an EMBL/GenBank/DDBJ whole genome shotgun (WGS) entry which is preliminary data.</text>
</comment>
<gene>
    <name evidence="1" type="ORF">L6773_13170</name>
</gene>
<dbReference type="RefSeq" id="WP_237854884.1">
    <property type="nucleotide sequence ID" value="NZ_JAKLWS010000017.1"/>
</dbReference>